<name>A0A2T3A0W2_9PEZI</name>
<evidence type="ECO:0000313" key="1">
    <source>
        <dbReference type="EMBL" id="PSR80772.1"/>
    </source>
</evidence>
<sequence>MTVGVAAAIQKLRPVPNSLMATSGIRPYPLPSWPFSYSRFCISLWFDSLLVPLPTDESPPAFYLASPSLVCAANGNSANCLGPGSRNQQRIVSLLDRTIASVRRIFGDLRCLSPVPPCSLSHFHFWSPAAVFSGQFSFGCGLSTARSKHLHHSFCHSDLSNLEFVCCRLGTAKATCSACCCNKSCAVQH</sequence>
<evidence type="ECO:0000313" key="2">
    <source>
        <dbReference type="Proteomes" id="UP000241462"/>
    </source>
</evidence>
<dbReference type="EMBL" id="KZ678521">
    <property type="protein sequence ID" value="PSR80772.1"/>
    <property type="molecule type" value="Genomic_DNA"/>
</dbReference>
<organism evidence="1 2">
    <name type="scientific">Coniella lustricola</name>
    <dbReference type="NCBI Taxonomy" id="2025994"/>
    <lineage>
        <taxon>Eukaryota</taxon>
        <taxon>Fungi</taxon>
        <taxon>Dikarya</taxon>
        <taxon>Ascomycota</taxon>
        <taxon>Pezizomycotina</taxon>
        <taxon>Sordariomycetes</taxon>
        <taxon>Sordariomycetidae</taxon>
        <taxon>Diaporthales</taxon>
        <taxon>Schizoparmaceae</taxon>
        <taxon>Coniella</taxon>
    </lineage>
</organism>
<dbReference type="AlphaFoldDB" id="A0A2T3A0W2"/>
<proteinExistence type="predicted"/>
<protein>
    <submittedName>
        <fullName evidence="1">Uncharacterized protein</fullName>
    </submittedName>
</protein>
<keyword evidence="2" id="KW-1185">Reference proteome</keyword>
<dbReference type="Proteomes" id="UP000241462">
    <property type="component" value="Unassembled WGS sequence"/>
</dbReference>
<reference evidence="1 2" key="1">
    <citation type="journal article" date="2018" name="Mycol. Prog.">
        <title>Coniella lustricola, a new species from submerged detritus.</title>
        <authorList>
            <person name="Raudabaugh D.B."/>
            <person name="Iturriaga T."/>
            <person name="Carver A."/>
            <person name="Mondo S."/>
            <person name="Pangilinan J."/>
            <person name="Lipzen A."/>
            <person name="He G."/>
            <person name="Amirebrahimi M."/>
            <person name="Grigoriev I.V."/>
            <person name="Miller A.N."/>
        </authorList>
    </citation>
    <scope>NUCLEOTIDE SEQUENCE [LARGE SCALE GENOMIC DNA]</scope>
    <source>
        <strain evidence="1 2">B22-T-1</strain>
    </source>
</reference>
<dbReference type="InParanoid" id="A0A2T3A0W2"/>
<gene>
    <name evidence="1" type="ORF">BD289DRAFT_440245</name>
</gene>
<accession>A0A2T3A0W2</accession>